<feature type="region of interest" description="Disordered" evidence="1">
    <location>
        <begin position="271"/>
        <end position="402"/>
    </location>
</feature>
<reference evidence="2" key="1">
    <citation type="submission" date="2013-08" db="EMBL/GenBank/DDBJ databases">
        <title>Gene expansion shapes genome architecture in the human pathogen Lichtheimia corymbifera: an evolutionary genomics analysis in the ancient terrestrial Mucorales (Mucoromycotina).</title>
        <authorList>
            <person name="Schwartze V.U."/>
            <person name="Winter S."/>
            <person name="Shelest E."/>
            <person name="Marcet-Houben M."/>
            <person name="Horn F."/>
            <person name="Wehner S."/>
            <person name="Hoffmann K."/>
            <person name="Riege K."/>
            <person name="Sammeth M."/>
            <person name="Nowrousian M."/>
            <person name="Valiante V."/>
            <person name="Linde J."/>
            <person name="Jacobsen I.D."/>
            <person name="Marz M."/>
            <person name="Brakhage A.A."/>
            <person name="Gabaldon T."/>
            <person name="Bocker S."/>
            <person name="Voigt K."/>
        </authorList>
    </citation>
    <scope>NUCLEOTIDE SEQUENCE [LARGE SCALE GENOMIC DNA]</scope>
    <source>
        <strain evidence="2">FSU 9682</strain>
    </source>
</reference>
<gene>
    <name evidence="2" type="ORF">LCOR_09106.1</name>
</gene>
<organism evidence="2 3">
    <name type="scientific">Lichtheimia corymbifera JMRC:FSU:9682</name>
    <dbReference type="NCBI Taxonomy" id="1263082"/>
    <lineage>
        <taxon>Eukaryota</taxon>
        <taxon>Fungi</taxon>
        <taxon>Fungi incertae sedis</taxon>
        <taxon>Mucoromycota</taxon>
        <taxon>Mucoromycotina</taxon>
        <taxon>Mucoromycetes</taxon>
        <taxon>Mucorales</taxon>
        <taxon>Lichtheimiaceae</taxon>
        <taxon>Lichtheimia</taxon>
    </lineage>
</organism>
<name>A0A068S8A2_9FUNG</name>
<feature type="region of interest" description="Disordered" evidence="1">
    <location>
        <begin position="1"/>
        <end position="222"/>
    </location>
</feature>
<feature type="region of interest" description="Disordered" evidence="1">
    <location>
        <begin position="510"/>
        <end position="566"/>
    </location>
</feature>
<feature type="compositionally biased region" description="Basic and acidic residues" evidence="1">
    <location>
        <begin position="38"/>
        <end position="52"/>
    </location>
</feature>
<sequence length="595" mass="67382">MFSPLRRPGDYQNHAADTPATPRGSSSPLNALSPIADAVRHATKEGTRDWHRMLGSFSRWTQPYSSEPQEQRQRSQRSDTNGTKEEDSFTDAAESSTSLTPDLERHSITAASNGRYREGRPPVQYRESLFGSPPRSVISAAASTPSLDRSSLLPPPSLTPSSTRSASIVEDATSQHIRPYEDDDHVSMAYRSPSRSISSRSRASSYKRHVMDPKRRASSSFESVKRYTETLNRGRLGDEIHRLDQLQRRLDTIQQVSSELAVVTRDAANEIRSSKRASPSIESSSKQRRILDDHSIATPRRWSSRRSISNRPSLATEEERPSRPEEYQPFTLTSPISSPLQSTRMTPMRESPTPSSRPSYASVAARSTPLSQKMSENKSSSPVKRSANTTTRSRGSATPNQLYRNVLSDITKAKLRPTATYRRASGTNIRNPFWEEIQAAKAHQQDTNTTPMRRDTTPAVRRVSRGPSSSYTTRTPVTYPNWEEEGEELDDEYWPRPRRITEKLMSLAQEDKEEREAVMRTPGSLGDELEHAMRKSEMEERQRERAKAESMAFSLDPLDDQRSQEDKLAQNGIQRIDGDEWMFDGRQYMVNEKKT</sequence>
<feature type="compositionally biased region" description="Basic and acidic residues" evidence="1">
    <location>
        <begin position="317"/>
        <end position="326"/>
    </location>
</feature>
<evidence type="ECO:0000313" key="3">
    <source>
        <dbReference type="Proteomes" id="UP000027586"/>
    </source>
</evidence>
<dbReference type="Proteomes" id="UP000027586">
    <property type="component" value="Unassembled WGS sequence"/>
</dbReference>
<feature type="compositionally biased region" description="Polar residues" evidence="1">
    <location>
        <begin position="330"/>
        <end position="345"/>
    </location>
</feature>
<feature type="compositionally biased region" description="Polar residues" evidence="1">
    <location>
        <begin position="466"/>
        <end position="477"/>
    </location>
</feature>
<feature type="compositionally biased region" description="Low complexity" evidence="1">
    <location>
        <begin position="143"/>
        <end position="152"/>
    </location>
</feature>
<dbReference type="OrthoDB" id="2289877at2759"/>
<feature type="compositionally biased region" description="Low complexity" evidence="1">
    <location>
        <begin position="191"/>
        <end position="204"/>
    </location>
</feature>
<dbReference type="VEuPathDB" id="FungiDB:LCOR_09106.1"/>
<keyword evidence="3" id="KW-1185">Reference proteome</keyword>
<proteinExistence type="predicted"/>
<evidence type="ECO:0000313" key="2">
    <source>
        <dbReference type="EMBL" id="CDH58235.1"/>
    </source>
</evidence>
<comment type="caution">
    <text evidence="2">The sequence shown here is derived from an EMBL/GenBank/DDBJ whole genome shotgun (WGS) entry which is preliminary data.</text>
</comment>
<feature type="compositionally biased region" description="Polar residues" evidence="1">
    <location>
        <begin position="368"/>
        <end position="402"/>
    </location>
</feature>
<accession>A0A068S8A2</accession>
<dbReference type="EMBL" id="CBTN010000054">
    <property type="protein sequence ID" value="CDH58235.1"/>
    <property type="molecule type" value="Genomic_DNA"/>
</dbReference>
<protein>
    <submittedName>
        <fullName evidence="2">Uncharacterized protein</fullName>
    </submittedName>
</protein>
<feature type="compositionally biased region" description="Basic and acidic residues" evidence="1">
    <location>
        <begin position="528"/>
        <end position="548"/>
    </location>
</feature>
<feature type="compositionally biased region" description="Basic and acidic residues" evidence="1">
    <location>
        <begin position="69"/>
        <end position="87"/>
    </location>
</feature>
<feature type="region of interest" description="Disordered" evidence="1">
    <location>
        <begin position="442"/>
        <end position="477"/>
    </location>
</feature>
<evidence type="ECO:0000256" key="1">
    <source>
        <dbReference type="SAM" id="MobiDB-lite"/>
    </source>
</evidence>
<dbReference type="AlphaFoldDB" id="A0A068S8A2"/>